<dbReference type="InterPro" id="IPR050582">
    <property type="entry name" value="HAD-like_SerB"/>
</dbReference>
<dbReference type="eggNOG" id="COG0560">
    <property type="taxonomic scope" value="Bacteria"/>
</dbReference>
<sequence>MIMKKEYETVAVFDFDGTITQKNTTIPFLKFISGNHFGWKFMMKLPSAIAYQLRLIDVDQLNSAIAKTFLKDLSRDFLYKNGEEFANSIIPGLIRHAAFSRLQWHKEQGHHCVLATSAYNVYVDYWACKTGFDAIASTKIEFNTQGRATGRLEGKSCNGKEKLRRVLDLVGSPRVIYAYGDSWGDKELLNHATYPYYRRFV</sequence>
<dbReference type="RefSeq" id="WP_035915860.1">
    <property type="nucleotide sequence ID" value="NZ_CAAAJD010000028.1"/>
</dbReference>
<dbReference type="GO" id="GO:0016787">
    <property type="term" value="F:hydrolase activity"/>
    <property type="evidence" value="ECO:0007669"/>
    <property type="project" value="UniProtKB-KW"/>
</dbReference>
<protein>
    <submittedName>
        <fullName evidence="1">Haloacid dehalogenase-like hydrolase</fullName>
    </submittedName>
</protein>
<proteinExistence type="predicted"/>
<dbReference type="Pfam" id="PF12710">
    <property type="entry name" value="HAD"/>
    <property type="match status" value="1"/>
</dbReference>
<comment type="caution">
    <text evidence="1">The sequence shown here is derived from an EMBL/GenBank/DDBJ whole genome shotgun (WGS) entry which is preliminary data.</text>
</comment>
<dbReference type="PATRIC" id="fig|45067.4.peg.1652"/>
<organism evidence="1 2">
    <name type="scientific">Legionella lansingensis</name>
    <dbReference type="NCBI Taxonomy" id="45067"/>
    <lineage>
        <taxon>Bacteria</taxon>
        <taxon>Pseudomonadati</taxon>
        <taxon>Pseudomonadota</taxon>
        <taxon>Gammaproteobacteria</taxon>
        <taxon>Legionellales</taxon>
        <taxon>Legionellaceae</taxon>
        <taxon>Legionella</taxon>
    </lineage>
</organism>
<dbReference type="NCBIfam" id="TIGR01490">
    <property type="entry name" value="HAD-SF-IB-hyp1"/>
    <property type="match status" value="1"/>
</dbReference>
<dbReference type="STRING" id="45067.Llan_1576"/>
<dbReference type="Gene3D" id="3.40.50.1000">
    <property type="entry name" value="HAD superfamily/HAD-like"/>
    <property type="match status" value="1"/>
</dbReference>
<dbReference type="SUPFAM" id="SSF56784">
    <property type="entry name" value="HAD-like"/>
    <property type="match status" value="1"/>
</dbReference>
<dbReference type="PANTHER" id="PTHR43344">
    <property type="entry name" value="PHOSPHOSERINE PHOSPHATASE"/>
    <property type="match status" value="1"/>
</dbReference>
<dbReference type="OrthoDB" id="9784466at2"/>
<dbReference type="InterPro" id="IPR023214">
    <property type="entry name" value="HAD_sf"/>
</dbReference>
<gene>
    <name evidence="1" type="ORF">Llan_1576</name>
</gene>
<dbReference type="InterPro" id="IPR006385">
    <property type="entry name" value="HAD_hydro_SerB1"/>
</dbReference>
<reference evidence="1 2" key="1">
    <citation type="submission" date="2015-11" db="EMBL/GenBank/DDBJ databases">
        <title>Genomic analysis of 38 Legionella species identifies large and diverse effector repertoires.</title>
        <authorList>
            <person name="Burstein D."/>
            <person name="Amaro F."/>
            <person name="Zusman T."/>
            <person name="Lifshitz Z."/>
            <person name="Cohen O."/>
            <person name="Gilbert J.A."/>
            <person name="Pupko T."/>
            <person name="Shuman H.A."/>
            <person name="Segal G."/>
        </authorList>
    </citation>
    <scope>NUCLEOTIDE SEQUENCE [LARGE SCALE GENOMIC DNA]</scope>
    <source>
        <strain evidence="1 2">ATCC 49751</strain>
    </source>
</reference>
<accession>A0A0W0VMN4</accession>
<name>A0A0W0VMN4_9GAMM</name>
<evidence type="ECO:0000313" key="1">
    <source>
        <dbReference type="EMBL" id="KTD21413.1"/>
    </source>
</evidence>
<dbReference type="EMBL" id="LNYI01000032">
    <property type="protein sequence ID" value="KTD21413.1"/>
    <property type="molecule type" value="Genomic_DNA"/>
</dbReference>
<dbReference type="NCBIfam" id="TIGR01488">
    <property type="entry name" value="HAD-SF-IB"/>
    <property type="match status" value="1"/>
</dbReference>
<dbReference type="AlphaFoldDB" id="A0A0W0VMN4"/>
<dbReference type="Proteomes" id="UP000054869">
    <property type="component" value="Unassembled WGS sequence"/>
</dbReference>
<evidence type="ECO:0000313" key="2">
    <source>
        <dbReference type="Proteomes" id="UP000054869"/>
    </source>
</evidence>
<dbReference type="InterPro" id="IPR036412">
    <property type="entry name" value="HAD-like_sf"/>
</dbReference>
<dbReference type="Gene3D" id="1.20.1440.100">
    <property type="entry name" value="SG protein - dephosphorylation function"/>
    <property type="match status" value="1"/>
</dbReference>
<keyword evidence="1" id="KW-0378">Hydrolase</keyword>
<keyword evidence="2" id="KW-1185">Reference proteome</keyword>